<keyword evidence="2" id="KW-1185">Reference proteome</keyword>
<accession>A0A1J1IQD7</accession>
<dbReference type="GO" id="GO:0005516">
    <property type="term" value="F:calmodulin binding"/>
    <property type="evidence" value="ECO:0007669"/>
    <property type="project" value="TreeGrafter"/>
</dbReference>
<dbReference type="PROSITE" id="PS50096">
    <property type="entry name" value="IQ"/>
    <property type="match status" value="2"/>
</dbReference>
<dbReference type="CDD" id="cd23767">
    <property type="entry name" value="IQCD"/>
    <property type="match status" value="1"/>
</dbReference>
<dbReference type="SMART" id="SM00015">
    <property type="entry name" value="IQ"/>
    <property type="match status" value="3"/>
</dbReference>
<dbReference type="Pfam" id="PF00612">
    <property type="entry name" value="IQ"/>
    <property type="match status" value="3"/>
</dbReference>
<organism evidence="1 2">
    <name type="scientific">Clunio marinus</name>
    <dbReference type="NCBI Taxonomy" id="568069"/>
    <lineage>
        <taxon>Eukaryota</taxon>
        <taxon>Metazoa</taxon>
        <taxon>Ecdysozoa</taxon>
        <taxon>Arthropoda</taxon>
        <taxon>Hexapoda</taxon>
        <taxon>Insecta</taxon>
        <taxon>Pterygota</taxon>
        <taxon>Neoptera</taxon>
        <taxon>Endopterygota</taxon>
        <taxon>Diptera</taxon>
        <taxon>Nematocera</taxon>
        <taxon>Chironomoidea</taxon>
        <taxon>Chironomidae</taxon>
        <taxon>Clunio</taxon>
    </lineage>
</organism>
<gene>
    <name evidence="1" type="ORF">CLUMA_CG015581</name>
</gene>
<dbReference type="InterPro" id="IPR000048">
    <property type="entry name" value="IQ_motif_EF-hand-BS"/>
</dbReference>
<name>A0A1J1IQD7_9DIPT</name>
<dbReference type="AlphaFoldDB" id="A0A1J1IQD7"/>
<dbReference type="PANTHER" id="PTHR10699">
    <property type="entry name" value="NEUROMODULIN"/>
    <property type="match status" value="1"/>
</dbReference>
<dbReference type="STRING" id="568069.A0A1J1IQD7"/>
<sequence length="298" mass="34818">MNFHLKKHRKLTEVVLIPEGLQELMADIAREVLRYQPDNIECFIADYLEAMLLTRDVCNFANETVEDVLDSGIHIVELLQKEGIPSKKAKSAVKVIKNEFESQIECINDDHPLEEIKIMSRLIDECSFTIDQAQEASEIIEGAWHLFYQRHKKTDNIRQISPDYSLHYAVKNTLKIYKKGRELSKRLQAAVKIQAWYRGLKIRKTFLQFQQAAITIQAAFKGYGTRKQIKLRIHPCYDEKFWKTPCFQIREKAAIVIQSWIRALKISLRNIFGILRKKTRRSPSQKKLSQGNSNEKEQ</sequence>
<dbReference type="Gene3D" id="1.20.890.10">
    <property type="entry name" value="cAMP-dependent protein kinase regulatory subunit, dimerization-anchoring domain"/>
    <property type="match status" value="1"/>
</dbReference>
<dbReference type="EMBL" id="CVRI01000057">
    <property type="protein sequence ID" value="CRL02445.1"/>
    <property type="molecule type" value="Genomic_DNA"/>
</dbReference>
<evidence type="ECO:0000313" key="1">
    <source>
        <dbReference type="EMBL" id="CRL02445.1"/>
    </source>
</evidence>
<dbReference type="SUPFAM" id="SSF52540">
    <property type="entry name" value="P-loop containing nucleoside triphosphate hydrolases"/>
    <property type="match status" value="1"/>
</dbReference>
<dbReference type="Gene3D" id="1.20.5.190">
    <property type="match status" value="1"/>
</dbReference>
<protein>
    <submittedName>
        <fullName evidence="1">CLUMA_CG015581, isoform A</fullName>
    </submittedName>
</protein>
<reference evidence="1 2" key="1">
    <citation type="submission" date="2015-04" db="EMBL/GenBank/DDBJ databases">
        <authorList>
            <person name="Syromyatnikov M.Y."/>
            <person name="Popov V.N."/>
        </authorList>
    </citation>
    <scope>NUCLEOTIDE SEQUENCE [LARGE SCALE GENOMIC DNA]</scope>
</reference>
<dbReference type="PANTHER" id="PTHR10699:SF11">
    <property type="entry name" value="IGLOO, ISOFORM A"/>
    <property type="match status" value="1"/>
</dbReference>
<dbReference type="OrthoDB" id="26525at2759"/>
<dbReference type="Proteomes" id="UP000183832">
    <property type="component" value="Unassembled WGS sequence"/>
</dbReference>
<dbReference type="InterPro" id="IPR027417">
    <property type="entry name" value="P-loop_NTPase"/>
</dbReference>
<dbReference type="InterPro" id="IPR047579">
    <property type="entry name" value="DD_CABYR_SP17"/>
</dbReference>
<dbReference type="CDD" id="cd12100">
    <property type="entry name" value="DD_CABYR_SP17"/>
    <property type="match status" value="1"/>
</dbReference>
<evidence type="ECO:0000313" key="2">
    <source>
        <dbReference type="Proteomes" id="UP000183832"/>
    </source>
</evidence>
<dbReference type="SUPFAM" id="SSF47391">
    <property type="entry name" value="Dimerization-anchoring domain of cAMP-dependent PK regulatory subunit"/>
    <property type="match status" value="1"/>
</dbReference>
<proteinExistence type="predicted"/>